<dbReference type="InterPro" id="IPR058257">
    <property type="entry name" value="CorA-like_dom"/>
</dbReference>
<keyword evidence="1" id="KW-0472">Membrane</keyword>
<evidence type="ECO:0000259" key="2">
    <source>
        <dbReference type="Pfam" id="PF26616"/>
    </source>
</evidence>
<feature type="transmembrane region" description="Helical" evidence="1">
    <location>
        <begin position="430"/>
        <end position="453"/>
    </location>
</feature>
<dbReference type="Proteomes" id="UP001610432">
    <property type="component" value="Unassembled WGS sequence"/>
</dbReference>
<keyword evidence="4" id="KW-1185">Reference proteome</keyword>
<proteinExistence type="predicted"/>
<gene>
    <name evidence="3" type="ORF">BJX67DRAFT_280794</name>
</gene>
<accession>A0ABR4M0L3</accession>
<dbReference type="EMBL" id="JBFXLQ010000006">
    <property type="protein sequence ID" value="KAL2870348.1"/>
    <property type="molecule type" value="Genomic_DNA"/>
</dbReference>
<evidence type="ECO:0000313" key="4">
    <source>
        <dbReference type="Proteomes" id="UP001610432"/>
    </source>
</evidence>
<reference evidence="3 4" key="1">
    <citation type="submission" date="2024-07" db="EMBL/GenBank/DDBJ databases">
        <title>Section-level genome sequencing and comparative genomics of Aspergillus sections Usti and Cavernicolus.</title>
        <authorList>
            <consortium name="Lawrence Berkeley National Laboratory"/>
            <person name="Nybo J.L."/>
            <person name="Vesth T.C."/>
            <person name="Theobald S."/>
            <person name="Frisvad J.C."/>
            <person name="Larsen T.O."/>
            <person name="Kjaerboelling I."/>
            <person name="Rothschild-Mancinelli K."/>
            <person name="Lyhne E.K."/>
            <person name="Kogle M.E."/>
            <person name="Barry K."/>
            <person name="Clum A."/>
            <person name="Na H."/>
            <person name="Ledsgaard L."/>
            <person name="Lin J."/>
            <person name="Lipzen A."/>
            <person name="Kuo A."/>
            <person name="Riley R."/>
            <person name="Mondo S."/>
            <person name="Labutti K."/>
            <person name="Haridas S."/>
            <person name="Pangalinan J."/>
            <person name="Salamov A.A."/>
            <person name="Simmons B.A."/>
            <person name="Magnuson J.K."/>
            <person name="Chen J."/>
            <person name="Drula E."/>
            <person name="Henrissat B."/>
            <person name="Wiebenga A."/>
            <person name="Lubbers R.J."/>
            <person name="Gomes A.C."/>
            <person name="Macurrencykelacurrency M.R."/>
            <person name="Stajich J."/>
            <person name="Grigoriev I.V."/>
            <person name="Mortensen U.H."/>
            <person name="De Vries R.P."/>
            <person name="Baker S.E."/>
            <person name="Andersen M.R."/>
        </authorList>
    </citation>
    <scope>NUCLEOTIDE SEQUENCE [LARGE SCALE GENOMIC DNA]</scope>
    <source>
        <strain evidence="3 4">CBS 449.75</strain>
    </source>
</reference>
<comment type="caution">
    <text evidence="3">The sequence shown here is derived from an EMBL/GenBank/DDBJ whole genome shotgun (WGS) entry which is preliminary data.</text>
</comment>
<organism evidence="3 4">
    <name type="scientific">Aspergillus lucknowensis</name>
    <dbReference type="NCBI Taxonomy" id="176173"/>
    <lineage>
        <taxon>Eukaryota</taxon>
        <taxon>Fungi</taxon>
        <taxon>Dikarya</taxon>
        <taxon>Ascomycota</taxon>
        <taxon>Pezizomycotina</taxon>
        <taxon>Eurotiomycetes</taxon>
        <taxon>Eurotiomycetidae</taxon>
        <taxon>Eurotiales</taxon>
        <taxon>Aspergillaceae</taxon>
        <taxon>Aspergillus</taxon>
        <taxon>Aspergillus subgen. Nidulantes</taxon>
    </lineage>
</organism>
<feature type="transmembrane region" description="Helical" evidence="1">
    <location>
        <begin position="391"/>
        <end position="410"/>
    </location>
</feature>
<sequence length="486" mass="56017">MDRFMLQRANANSNKIFKAKDNRPQLTLSIVDRNEDEAGQCALEAGPKVPINQITELDAAITTRAGECGRIYTVHHMRSWSTLDISRELFDRFLRRHEVFPNVWRTVHTFGLKSFENEYRFPILQAKESWLRPLHIQELTYVMRRVEWNGRSLPECPWSIRQTGVYHKLADFENMPRESASIFLLLAPSSALESDVSQAISRTTWDSGGPANWPFSIHKCVVAESLLGWMDYLCWLEEQLRIKSTRIIATPIDGNRESGAIKSVEADRQDLKQLEDYITDLLVIIQTQAQTIKRLKKGCRRYCEIWCWARGTKRACTCHIVIGEFGEFAIEAESYHERARVLQTRVQSIQNLLSDLLGYEEVRTLRELAKASHQESADIKQLTMRSARDAAAVKVLTIIGLVFLPTTMVENFFSTQFIKTDGEGLQISEFVWVMVAVAVPLTVFVVVLWRLCLWYERCRLQPSNLSWEYRNRLGLLEPRIDEKGGA</sequence>
<dbReference type="Gene3D" id="1.20.58.340">
    <property type="entry name" value="Magnesium transport protein CorA, transmembrane region"/>
    <property type="match status" value="1"/>
</dbReference>
<name>A0ABR4M0L3_9EURO</name>
<dbReference type="RefSeq" id="XP_070889327.1">
    <property type="nucleotide sequence ID" value="XM_071026655.1"/>
</dbReference>
<evidence type="ECO:0000256" key="1">
    <source>
        <dbReference type="SAM" id="Phobius"/>
    </source>
</evidence>
<evidence type="ECO:0000313" key="3">
    <source>
        <dbReference type="EMBL" id="KAL2870348.1"/>
    </source>
</evidence>
<feature type="domain" description="CorA-like transporter" evidence="2">
    <location>
        <begin position="50"/>
        <end position="244"/>
    </location>
</feature>
<keyword evidence="1" id="KW-0812">Transmembrane</keyword>
<dbReference type="GeneID" id="98141727"/>
<dbReference type="Pfam" id="PF26616">
    <property type="entry name" value="CorA-like"/>
    <property type="match status" value="1"/>
</dbReference>
<keyword evidence="1" id="KW-1133">Transmembrane helix</keyword>
<protein>
    <recommendedName>
        <fullName evidence="2">CorA-like transporter domain-containing protein</fullName>
    </recommendedName>
</protein>